<feature type="transmembrane region" description="Helical" evidence="7">
    <location>
        <begin position="153"/>
        <end position="176"/>
    </location>
</feature>
<dbReference type="OrthoDB" id="5378633at2759"/>
<dbReference type="Proteomes" id="UP000305883">
    <property type="component" value="Unassembled WGS sequence"/>
</dbReference>
<evidence type="ECO:0000256" key="5">
    <source>
        <dbReference type="ARBA" id="ARBA00038359"/>
    </source>
</evidence>
<feature type="chain" id="PRO_5020368876" description="Rhodopsin domain-containing protein" evidence="8">
    <location>
        <begin position="19"/>
        <end position="362"/>
    </location>
</feature>
<keyword evidence="2 7" id="KW-0812">Transmembrane</keyword>
<dbReference type="InterPro" id="IPR049326">
    <property type="entry name" value="Rhodopsin_dom_fungi"/>
</dbReference>
<gene>
    <name evidence="10" type="ORF">CH35J_011378</name>
</gene>
<dbReference type="EMBL" id="MWPZ01000010">
    <property type="protein sequence ID" value="TIC91187.1"/>
    <property type="molecule type" value="Genomic_DNA"/>
</dbReference>
<name>A0A4T0VH36_9PEZI</name>
<feature type="signal peptide" evidence="8">
    <location>
        <begin position="1"/>
        <end position="18"/>
    </location>
</feature>
<feature type="domain" description="Rhodopsin" evidence="9">
    <location>
        <begin position="26"/>
        <end position="257"/>
    </location>
</feature>
<evidence type="ECO:0000256" key="7">
    <source>
        <dbReference type="SAM" id="Phobius"/>
    </source>
</evidence>
<feature type="compositionally biased region" description="Polar residues" evidence="6">
    <location>
        <begin position="328"/>
        <end position="341"/>
    </location>
</feature>
<evidence type="ECO:0000256" key="1">
    <source>
        <dbReference type="ARBA" id="ARBA00004141"/>
    </source>
</evidence>
<comment type="subcellular location">
    <subcellularLocation>
        <location evidence="1">Membrane</location>
        <topology evidence="1">Multi-pass membrane protein</topology>
    </subcellularLocation>
</comment>
<evidence type="ECO:0000313" key="10">
    <source>
        <dbReference type="EMBL" id="TIC91187.1"/>
    </source>
</evidence>
<dbReference type="InterPro" id="IPR052337">
    <property type="entry name" value="SAT4-like"/>
</dbReference>
<feature type="transmembrane region" description="Helical" evidence="7">
    <location>
        <begin position="233"/>
        <end position="255"/>
    </location>
</feature>
<evidence type="ECO:0000256" key="3">
    <source>
        <dbReference type="ARBA" id="ARBA00022989"/>
    </source>
</evidence>
<comment type="similarity">
    <text evidence="5">Belongs to the SAT4 family.</text>
</comment>
<accession>A0A4T0VH36</accession>
<feature type="transmembrane region" description="Helical" evidence="7">
    <location>
        <begin position="112"/>
        <end position="133"/>
    </location>
</feature>
<evidence type="ECO:0000256" key="8">
    <source>
        <dbReference type="SAM" id="SignalP"/>
    </source>
</evidence>
<evidence type="ECO:0000313" key="11">
    <source>
        <dbReference type="Proteomes" id="UP000305883"/>
    </source>
</evidence>
<dbReference type="PANTHER" id="PTHR33048">
    <property type="entry name" value="PTH11-LIKE INTEGRAL MEMBRANE PROTEIN (AFU_ORTHOLOGUE AFUA_5G11245)"/>
    <property type="match status" value="1"/>
</dbReference>
<organism evidence="10 11">
    <name type="scientific">Colletotrichum higginsianum</name>
    <dbReference type="NCBI Taxonomy" id="80884"/>
    <lineage>
        <taxon>Eukaryota</taxon>
        <taxon>Fungi</taxon>
        <taxon>Dikarya</taxon>
        <taxon>Ascomycota</taxon>
        <taxon>Pezizomycotina</taxon>
        <taxon>Sordariomycetes</taxon>
        <taxon>Hypocreomycetidae</taxon>
        <taxon>Glomerellales</taxon>
        <taxon>Glomerellaceae</taxon>
        <taxon>Colletotrichum</taxon>
        <taxon>Colletotrichum destructivum species complex</taxon>
    </lineage>
</organism>
<evidence type="ECO:0000256" key="4">
    <source>
        <dbReference type="ARBA" id="ARBA00023136"/>
    </source>
</evidence>
<evidence type="ECO:0000259" key="9">
    <source>
        <dbReference type="Pfam" id="PF20684"/>
    </source>
</evidence>
<proteinExistence type="inferred from homology"/>
<dbReference type="Pfam" id="PF20684">
    <property type="entry name" value="Fung_rhodopsin"/>
    <property type="match status" value="1"/>
</dbReference>
<keyword evidence="4 7" id="KW-0472">Membrane</keyword>
<feature type="region of interest" description="Disordered" evidence="6">
    <location>
        <begin position="313"/>
        <end position="341"/>
    </location>
</feature>
<sequence length="362" mass="40267">MWSLFTAALISVTARLLSKNPVLSAGSTFSTDDWIIVTSLIFLVAGDIPMQMAINAGLGQDTWMVAPDDITKILLIFFIEEIFYIIVICATKISIIIFYLRIFFEPWVRKVCHALFAGTIVFGTAYMFHAVFANQPISYSWTFWDGLHEGTRGNLLLITFLYSGINIGLDLTLILLPVTQFFSVSWTLRKKIGTSLIFLVGLVVTVASCIRLSTVLIFGATPNPMYDFKSLCIWSSVEIHLSVVCACMPGMTALVRRVSFRRRQVSAPQRPRNLYPAANHSFPRQRSRFWWGITTTGHRGYHSVPGSLELQTERGGSRGGTVHLDPRANNTAAPRSTTIASRTKADDIDVEAATNESTLKTV</sequence>
<feature type="transmembrane region" description="Helical" evidence="7">
    <location>
        <begin position="196"/>
        <end position="221"/>
    </location>
</feature>
<evidence type="ECO:0000256" key="6">
    <source>
        <dbReference type="SAM" id="MobiDB-lite"/>
    </source>
</evidence>
<keyword evidence="3 7" id="KW-1133">Transmembrane helix</keyword>
<comment type="caution">
    <text evidence="10">The sequence shown here is derived from an EMBL/GenBank/DDBJ whole genome shotgun (WGS) entry which is preliminary data.</text>
</comment>
<evidence type="ECO:0000256" key="2">
    <source>
        <dbReference type="ARBA" id="ARBA00022692"/>
    </source>
</evidence>
<protein>
    <recommendedName>
        <fullName evidence="9">Rhodopsin domain-containing protein</fullName>
    </recommendedName>
</protein>
<keyword evidence="8" id="KW-0732">Signal</keyword>
<dbReference type="AlphaFoldDB" id="A0A4T0VH36"/>
<dbReference type="GO" id="GO:0016020">
    <property type="term" value="C:membrane"/>
    <property type="evidence" value="ECO:0007669"/>
    <property type="project" value="UniProtKB-SubCell"/>
</dbReference>
<feature type="transmembrane region" description="Helical" evidence="7">
    <location>
        <begin position="73"/>
        <end position="100"/>
    </location>
</feature>
<dbReference type="PANTHER" id="PTHR33048:SF143">
    <property type="entry name" value="EXTRACELLULAR MEMBRANE PROTEIN CFEM DOMAIN-CONTAINING PROTEIN-RELATED"/>
    <property type="match status" value="1"/>
</dbReference>
<reference evidence="10 11" key="1">
    <citation type="journal article" date="2019" name="Genome Biol. Evol.">
        <title>Genomic Plasticity Mediated by Transposable Elements in the Plant Pathogenic Fungus Colletotrichum higginsianum.</title>
        <authorList>
            <person name="Tsushima A."/>
            <person name="Gan P."/>
            <person name="Kumakura N."/>
            <person name="Narusaka M."/>
            <person name="Takano Y."/>
            <person name="Narusaka Y."/>
            <person name="Shirasu K."/>
        </authorList>
    </citation>
    <scope>NUCLEOTIDE SEQUENCE [LARGE SCALE GENOMIC DNA]</scope>
    <source>
        <strain evidence="10 11">MAFF305635-RFP</strain>
    </source>
</reference>